<organism evidence="1 2">
    <name type="scientific">Linum trigynum</name>
    <dbReference type="NCBI Taxonomy" id="586398"/>
    <lineage>
        <taxon>Eukaryota</taxon>
        <taxon>Viridiplantae</taxon>
        <taxon>Streptophyta</taxon>
        <taxon>Embryophyta</taxon>
        <taxon>Tracheophyta</taxon>
        <taxon>Spermatophyta</taxon>
        <taxon>Magnoliopsida</taxon>
        <taxon>eudicotyledons</taxon>
        <taxon>Gunneridae</taxon>
        <taxon>Pentapetalae</taxon>
        <taxon>rosids</taxon>
        <taxon>fabids</taxon>
        <taxon>Malpighiales</taxon>
        <taxon>Linaceae</taxon>
        <taxon>Linum</taxon>
    </lineage>
</organism>
<accession>A0AAV2DR06</accession>
<proteinExistence type="predicted"/>
<dbReference type="AlphaFoldDB" id="A0AAV2DR06"/>
<evidence type="ECO:0000313" key="2">
    <source>
        <dbReference type="Proteomes" id="UP001497516"/>
    </source>
</evidence>
<keyword evidence="2" id="KW-1185">Reference proteome</keyword>
<protein>
    <submittedName>
        <fullName evidence="1">Uncharacterized protein</fullName>
    </submittedName>
</protein>
<sequence>MLPPRPRLAAPSNQTVIVVEGSPADVWSPLPGLRAVPGPCLGMVGGTCSAARHSSSCLRNAYRSCTLSLESHKAPSAFRSNLQNKKTKRQSRKILGLPLYILISQQ</sequence>
<dbReference type="Proteomes" id="UP001497516">
    <property type="component" value="Chromosome 3"/>
</dbReference>
<reference evidence="1 2" key="1">
    <citation type="submission" date="2024-04" db="EMBL/GenBank/DDBJ databases">
        <authorList>
            <person name="Fracassetti M."/>
        </authorList>
    </citation>
    <scope>NUCLEOTIDE SEQUENCE [LARGE SCALE GENOMIC DNA]</scope>
</reference>
<gene>
    <name evidence="1" type="ORF">LTRI10_LOCUS17720</name>
</gene>
<dbReference type="EMBL" id="OZ034816">
    <property type="protein sequence ID" value="CAL1375954.1"/>
    <property type="molecule type" value="Genomic_DNA"/>
</dbReference>
<evidence type="ECO:0000313" key="1">
    <source>
        <dbReference type="EMBL" id="CAL1375954.1"/>
    </source>
</evidence>
<name>A0AAV2DR06_9ROSI</name>